<keyword evidence="3" id="KW-1185">Reference proteome</keyword>
<sequence length="63" mass="7145">MEGLIFGLFALSFILLISMVYHIRAIWRPGLSMTKQLLIKRARILGLAGSIVLLFAVLLLYRI</sequence>
<proteinExistence type="predicted"/>
<dbReference type="RefSeq" id="WP_040037156.1">
    <property type="nucleotide sequence ID" value="NZ_JWIQ02000033.1"/>
</dbReference>
<evidence type="ECO:0000313" key="3">
    <source>
        <dbReference type="Proteomes" id="UP000031563"/>
    </source>
</evidence>
<gene>
    <name evidence="2" type="ORF">QY95_01422</name>
</gene>
<reference evidence="2" key="1">
    <citation type="submission" date="2015-02" db="EMBL/GenBank/DDBJ databases">
        <title>Genome Assembly of Bacillaceae bacterium MTCC 8252.</title>
        <authorList>
            <person name="Verma A."/>
            <person name="Khatri I."/>
            <person name="Mual P."/>
            <person name="Subramanian S."/>
            <person name="Krishnamurthi S."/>
        </authorList>
    </citation>
    <scope>NUCLEOTIDE SEQUENCE [LARGE SCALE GENOMIC DNA]</scope>
    <source>
        <strain evidence="2">MTCC 8252</strain>
    </source>
</reference>
<dbReference type="OrthoDB" id="2943327at2"/>
<feature type="transmembrane region" description="Helical" evidence="1">
    <location>
        <begin position="44"/>
        <end position="61"/>
    </location>
</feature>
<keyword evidence="1" id="KW-0472">Membrane</keyword>
<protein>
    <submittedName>
        <fullName evidence="2">Uncharacterized protein</fullName>
    </submittedName>
</protein>
<dbReference type="InterPro" id="IPR058724">
    <property type="entry name" value="YhzF"/>
</dbReference>
<organism evidence="2 3">
    <name type="scientific">Bacillus thermotolerans</name>
    <name type="common">Quasibacillus thermotolerans</name>
    <dbReference type="NCBI Taxonomy" id="1221996"/>
    <lineage>
        <taxon>Bacteria</taxon>
        <taxon>Bacillati</taxon>
        <taxon>Bacillota</taxon>
        <taxon>Bacilli</taxon>
        <taxon>Bacillales</taxon>
        <taxon>Bacillaceae</taxon>
        <taxon>Bacillus</taxon>
    </lineage>
</organism>
<accession>A0A0F5I5K0</accession>
<accession>A0A0F5HU32</accession>
<keyword evidence="1" id="KW-0812">Transmembrane</keyword>
<name>A0A0F5HU32_BACTR</name>
<evidence type="ECO:0000256" key="1">
    <source>
        <dbReference type="SAM" id="Phobius"/>
    </source>
</evidence>
<keyword evidence="1" id="KW-1133">Transmembrane helix</keyword>
<dbReference type="Proteomes" id="UP000031563">
    <property type="component" value="Unassembled WGS sequence"/>
</dbReference>
<dbReference type="EMBL" id="JWIR02000029">
    <property type="protein sequence ID" value="KKB40427.1"/>
    <property type="molecule type" value="Genomic_DNA"/>
</dbReference>
<dbReference type="Pfam" id="PF26302">
    <property type="entry name" value="YhzF"/>
    <property type="match status" value="1"/>
</dbReference>
<comment type="caution">
    <text evidence="2">The sequence shown here is derived from an EMBL/GenBank/DDBJ whole genome shotgun (WGS) entry which is preliminary data.</text>
</comment>
<evidence type="ECO:0000313" key="2">
    <source>
        <dbReference type="EMBL" id="KKB40427.1"/>
    </source>
</evidence>
<feature type="transmembrane region" description="Helical" evidence="1">
    <location>
        <begin position="6"/>
        <end position="23"/>
    </location>
</feature>
<dbReference type="AlphaFoldDB" id="A0A0F5HU32"/>